<gene>
    <name evidence="1" type="ORF">UFOVP350_11</name>
</gene>
<dbReference type="Pfam" id="PF20459">
    <property type="entry name" value="DUF6712"/>
    <property type="match status" value="2"/>
</dbReference>
<name>A0A6J5LYA6_9CAUD</name>
<dbReference type="InterPro" id="IPR046558">
    <property type="entry name" value="DUF6712"/>
</dbReference>
<accession>A0A6J5LYA6</accession>
<sequence>MARELLLQDMREVSAHLTTPLALNFDGLRPMIKQEQTQTIQRIIGKDTMDAMLAALGDDDTVAAPMQELISKCQYVLAHSAFIHSIAALNVGVSAGGFTVNSAENKAVASMSRIEELKNQLHLSMQIGIDQLTDFLESNLDEFTEYANSDERAERRKTFVWSPKEFNSGLIGVRIGWHVLELMREHMENVQRMTLSKVLGLTYYLAFQQRHEDGELTEAEEKLLKYVRRALACQTFTECVVPMSIVVDERGTYQRFERNSNDPRQTKNVEEGPEHRLVLQHKLHADRLWEELAQYLKANAEDFEEYEGNEVIGEADVPPILPKEPKKGYYTGL</sequence>
<organism evidence="1">
    <name type="scientific">uncultured Caudovirales phage</name>
    <dbReference type="NCBI Taxonomy" id="2100421"/>
    <lineage>
        <taxon>Viruses</taxon>
        <taxon>Duplodnaviria</taxon>
        <taxon>Heunggongvirae</taxon>
        <taxon>Uroviricota</taxon>
        <taxon>Caudoviricetes</taxon>
        <taxon>Peduoviridae</taxon>
        <taxon>Maltschvirus</taxon>
        <taxon>Maltschvirus maltsch</taxon>
    </lineage>
</organism>
<proteinExistence type="predicted"/>
<dbReference type="EMBL" id="LR796362">
    <property type="protein sequence ID" value="CAB4138842.1"/>
    <property type="molecule type" value="Genomic_DNA"/>
</dbReference>
<evidence type="ECO:0000313" key="1">
    <source>
        <dbReference type="EMBL" id="CAB4138842.1"/>
    </source>
</evidence>
<reference evidence="1" key="1">
    <citation type="submission" date="2020-04" db="EMBL/GenBank/DDBJ databases">
        <authorList>
            <person name="Chiriac C."/>
            <person name="Salcher M."/>
            <person name="Ghai R."/>
            <person name="Kavagutti S V."/>
        </authorList>
    </citation>
    <scope>NUCLEOTIDE SEQUENCE</scope>
</reference>
<protein>
    <submittedName>
        <fullName evidence="1">Uncharacterized protein</fullName>
    </submittedName>
</protein>